<sequence>MNKPSGRYWRIVDWKRNKGHQDQLYKRILHILTGHLTRTEEPALCERTRRPRLWEGGTAERLRKLWDADGDVNIMRLRLPVRRGTSMLEKRLPEMLLQLEQVFIVRGEPY</sequence>
<organism evidence="1 2">
    <name type="scientific">Araneus ventricosus</name>
    <name type="common">Orbweaver spider</name>
    <name type="synonym">Epeira ventricosa</name>
    <dbReference type="NCBI Taxonomy" id="182803"/>
    <lineage>
        <taxon>Eukaryota</taxon>
        <taxon>Metazoa</taxon>
        <taxon>Ecdysozoa</taxon>
        <taxon>Arthropoda</taxon>
        <taxon>Chelicerata</taxon>
        <taxon>Arachnida</taxon>
        <taxon>Araneae</taxon>
        <taxon>Araneomorphae</taxon>
        <taxon>Entelegynae</taxon>
        <taxon>Araneoidea</taxon>
        <taxon>Araneidae</taxon>
        <taxon>Araneus</taxon>
    </lineage>
</organism>
<dbReference type="AlphaFoldDB" id="A0A4Y2QTD4"/>
<reference evidence="1 2" key="1">
    <citation type="journal article" date="2019" name="Sci. Rep.">
        <title>Orb-weaving spider Araneus ventricosus genome elucidates the spidroin gene catalogue.</title>
        <authorList>
            <person name="Kono N."/>
            <person name="Nakamura H."/>
            <person name="Ohtoshi R."/>
            <person name="Moran D.A.P."/>
            <person name="Shinohara A."/>
            <person name="Yoshida Y."/>
            <person name="Fujiwara M."/>
            <person name="Mori M."/>
            <person name="Tomita M."/>
            <person name="Arakawa K."/>
        </authorList>
    </citation>
    <scope>NUCLEOTIDE SEQUENCE [LARGE SCALE GENOMIC DNA]</scope>
</reference>
<protein>
    <submittedName>
        <fullName evidence="1">Uncharacterized protein</fullName>
    </submittedName>
</protein>
<dbReference type="EMBL" id="BGPR01140509">
    <property type="protein sequence ID" value="GBN66654.1"/>
    <property type="molecule type" value="Genomic_DNA"/>
</dbReference>
<evidence type="ECO:0000313" key="1">
    <source>
        <dbReference type="EMBL" id="GBN66654.1"/>
    </source>
</evidence>
<name>A0A4Y2QTD4_ARAVE</name>
<comment type="caution">
    <text evidence="1">The sequence shown here is derived from an EMBL/GenBank/DDBJ whole genome shotgun (WGS) entry which is preliminary data.</text>
</comment>
<proteinExistence type="predicted"/>
<dbReference type="Proteomes" id="UP000499080">
    <property type="component" value="Unassembled WGS sequence"/>
</dbReference>
<gene>
    <name evidence="1" type="ORF">AVEN_232197_1</name>
</gene>
<keyword evidence="2" id="KW-1185">Reference proteome</keyword>
<evidence type="ECO:0000313" key="2">
    <source>
        <dbReference type="Proteomes" id="UP000499080"/>
    </source>
</evidence>
<accession>A0A4Y2QTD4</accession>